<dbReference type="AlphaFoldDB" id="A0A1W2A3G3"/>
<dbReference type="InterPro" id="IPR029479">
    <property type="entry name" value="Nitroreductase"/>
</dbReference>
<dbReference type="Pfam" id="PF00881">
    <property type="entry name" value="Nitroreductase"/>
    <property type="match status" value="1"/>
</dbReference>
<protein>
    <submittedName>
        <fullName evidence="2">Nitroreductase</fullName>
    </submittedName>
</protein>
<proteinExistence type="predicted"/>
<dbReference type="PANTHER" id="PTHR23026:SF123">
    <property type="entry name" value="NAD(P)H NITROREDUCTASE RV3131-RELATED"/>
    <property type="match status" value="1"/>
</dbReference>
<dbReference type="Gene3D" id="3.40.109.10">
    <property type="entry name" value="NADH Oxidase"/>
    <property type="match status" value="1"/>
</dbReference>
<dbReference type="EMBL" id="FWXW01000003">
    <property type="protein sequence ID" value="SMC55204.1"/>
    <property type="molecule type" value="Genomic_DNA"/>
</dbReference>
<dbReference type="PANTHER" id="PTHR23026">
    <property type="entry name" value="NADPH NITROREDUCTASE"/>
    <property type="match status" value="1"/>
</dbReference>
<reference evidence="2 3" key="1">
    <citation type="submission" date="2017-04" db="EMBL/GenBank/DDBJ databases">
        <authorList>
            <person name="Afonso C.L."/>
            <person name="Miller P.J."/>
            <person name="Scott M.A."/>
            <person name="Spackman E."/>
            <person name="Goraichik I."/>
            <person name="Dimitrov K.M."/>
            <person name="Suarez D.L."/>
            <person name="Swayne D.E."/>
        </authorList>
    </citation>
    <scope>NUCLEOTIDE SEQUENCE [LARGE SCALE GENOMIC DNA]</scope>
    <source>
        <strain evidence="2 3">DSM 12816</strain>
    </source>
</reference>
<keyword evidence="3" id="KW-1185">Reference proteome</keyword>
<dbReference type="OrthoDB" id="9812105at2"/>
<dbReference type="Proteomes" id="UP000192790">
    <property type="component" value="Unassembled WGS sequence"/>
</dbReference>
<name>A0A1W2A3G3_9FIRM</name>
<accession>A0A1W2A3G3</accession>
<dbReference type="RefSeq" id="WP_084234048.1">
    <property type="nucleotide sequence ID" value="NZ_FWXW01000003.1"/>
</dbReference>
<feature type="domain" description="Nitroreductase" evidence="1">
    <location>
        <begin position="9"/>
        <end position="172"/>
    </location>
</feature>
<evidence type="ECO:0000313" key="3">
    <source>
        <dbReference type="Proteomes" id="UP000192790"/>
    </source>
</evidence>
<dbReference type="InterPro" id="IPR050627">
    <property type="entry name" value="Nitroreductase/BluB"/>
</dbReference>
<dbReference type="GO" id="GO:0016491">
    <property type="term" value="F:oxidoreductase activity"/>
    <property type="evidence" value="ECO:0007669"/>
    <property type="project" value="InterPro"/>
</dbReference>
<dbReference type="InterPro" id="IPR000415">
    <property type="entry name" value="Nitroreductase-like"/>
</dbReference>
<organism evidence="2 3">
    <name type="scientific">Papillibacter cinnamivorans DSM 12816</name>
    <dbReference type="NCBI Taxonomy" id="1122930"/>
    <lineage>
        <taxon>Bacteria</taxon>
        <taxon>Bacillati</taxon>
        <taxon>Bacillota</taxon>
        <taxon>Clostridia</taxon>
        <taxon>Eubacteriales</taxon>
        <taxon>Oscillospiraceae</taxon>
        <taxon>Papillibacter</taxon>
    </lineage>
</organism>
<evidence type="ECO:0000259" key="1">
    <source>
        <dbReference type="Pfam" id="PF00881"/>
    </source>
</evidence>
<gene>
    <name evidence="2" type="ORF">SAMN02745168_1438</name>
</gene>
<evidence type="ECO:0000313" key="2">
    <source>
        <dbReference type="EMBL" id="SMC55204.1"/>
    </source>
</evidence>
<dbReference type="SUPFAM" id="SSF55469">
    <property type="entry name" value="FMN-dependent nitroreductase-like"/>
    <property type="match status" value="1"/>
</dbReference>
<dbReference type="STRING" id="1122930.SAMN02745168_1438"/>
<sequence length="190" mass="21109">MEFNDVLYGRRSIRKYDDKLVSEELVREVLQAAVMAPSGTNQQPWYFCAVMSKEKRSDYLGYMEETYIKFRPKLEQVFNNPEAVKVAGSFITSLGNAPVIILAFLLKEELNEDITSILGVAAAVENLVLAAYDKGLGTCVMTAPSEAGLSDRIKENFAPAKGNFLCAITLGYPAQVPKANRRKEGRFDIV</sequence>